<sequence>MDDDQGPPGGSKKRVKPTVGIRGPAAAAGPPACRMRSDGRYENSAASHDLVAMGEGGGSGVEEEVLEAEVGAVITCSEEMEVRISQMFEKIDHFTQQVADMLEEGKTMFKNLSAEFEERLIAIHREQIDKWEEEIRELRLLDASNEAARALLQKAQYHLLQNVQMET</sequence>
<gene>
    <name evidence="3" type="ORF">Taro_027113</name>
</gene>
<keyword evidence="1" id="KW-0175">Coiled coil</keyword>
<reference evidence="3" key="1">
    <citation type="submission" date="2017-07" db="EMBL/GenBank/DDBJ databases">
        <title>Taro Niue Genome Assembly and Annotation.</title>
        <authorList>
            <person name="Atibalentja N."/>
            <person name="Keating K."/>
            <person name="Fields C.J."/>
        </authorList>
    </citation>
    <scope>NUCLEOTIDE SEQUENCE</scope>
    <source>
        <strain evidence="3">Niue_2</strain>
        <tissue evidence="3">Leaf</tissue>
    </source>
</reference>
<dbReference type="PANTHER" id="PTHR35500:SF1">
    <property type="entry name" value="OS03G0108700 PROTEIN"/>
    <property type="match status" value="1"/>
</dbReference>
<evidence type="ECO:0000313" key="3">
    <source>
        <dbReference type="EMBL" id="MQL94461.1"/>
    </source>
</evidence>
<proteinExistence type="predicted"/>
<dbReference type="AlphaFoldDB" id="A0A843VD52"/>
<feature type="compositionally biased region" description="Low complexity" evidence="2">
    <location>
        <begin position="23"/>
        <end position="32"/>
    </location>
</feature>
<name>A0A843VD52_COLES</name>
<evidence type="ECO:0000256" key="1">
    <source>
        <dbReference type="SAM" id="Coils"/>
    </source>
</evidence>
<dbReference type="Proteomes" id="UP000652761">
    <property type="component" value="Unassembled WGS sequence"/>
</dbReference>
<keyword evidence="4" id="KW-1185">Reference proteome</keyword>
<evidence type="ECO:0000256" key="2">
    <source>
        <dbReference type="SAM" id="MobiDB-lite"/>
    </source>
</evidence>
<comment type="caution">
    <text evidence="3">The sequence shown here is derived from an EMBL/GenBank/DDBJ whole genome shotgun (WGS) entry which is preliminary data.</text>
</comment>
<dbReference type="EMBL" id="NMUH01001678">
    <property type="protein sequence ID" value="MQL94461.1"/>
    <property type="molecule type" value="Genomic_DNA"/>
</dbReference>
<dbReference type="OrthoDB" id="1933196at2759"/>
<dbReference type="PANTHER" id="PTHR35500">
    <property type="entry name" value="OS03G0108700 PROTEIN"/>
    <property type="match status" value="1"/>
</dbReference>
<organism evidence="3 4">
    <name type="scientific">Colocasia esculenta</name>
    <name type="common">Wild taro</name>
    <name type="synonym">Arum esculentum</name>
    <dbReference type="NCBI Taxonomy" id="4460"/>
    <lineage>
        <taxon>Eukaryota</taxon>
        <taxon>Viridiplantae</taxon>
        <taxon>Streptophyta</taxon>
        <taxon>Embryophyta</taxon>
        <taxon>Tracheophyta</taxon>
        <taxon>Spermatophyta</taxon>
        <taxon>Magnoliopsida</taxon>
        <taxon>Liliopsida</taxon>
        <taxon>Araceae</taxon>
        <taxon>Aroideae</taxon>
        <taxon>Colocasieae</taxon>
        <taxon>Colocasia</taxon>
    </lineage>
</organism>
<evidence type="ECO:0000313" key="4">
    <source>
        <dbReference type="Proteomes" id="UP000652761"/>
    </source>
</evidence>
<protein>
    <submittedName>
        <fullName evidence="3">Uncharacterized protein</fullName>
    </submittedName>
</protein>
<accession>A0A843VD52</accession>
<feature type="coiled-coil region" evidence="1">
    <location>
        <begin position="114"/>
        <end position="141"/>
    </location>
</feature>
<feature type="region of interest" description="Disordered" evidence="2">
    <location>
        <begin position="1"/>
        <end position="35"/>
    </location>
</feature>